<reference evidence="1" key="1">
    <citation type="submission" date="2022-10" db="EMBL/GenBank/DDBJ databases">
        <authorList>
            <person name="Byrne P K."/>
        </authorList>
    </citation>
    <scope>NUCLEOTIDE SEQUENCE</scope>
    <source>
        <strain evidence="1">IFO1802</strain>
    </source>
</reference>
<name>A0AA35JGV2_SACK1</name>
<keyword evidence="2" id="KW-1185">Reference proteome</keyword>
<protein>
    <submittedName>
        <fullName evidence="1">Uncharacterized protein</fullName>
    </submittedName>
</protein>
<dbReference type="GO" id="GO:0016020">
    <property type="term" value="C:membrane"/>
    <property type="evidence" value="ECO:0007669"/>
    <property type="project" value="UniProtKB-SubCell"/>
</dbReference>
<accession>A0AA35JGV2</accession>
<organism evidence="1 2">
    <name type="scientific">Saccharomyces kudriavzevii (strain ATCC MYA-4449 / AS 2.2408 / CBS 8840 / NBRC 1802 / NCYC 2889)</name>
    <name type="common">Yeast</name>
    <dbReference type="NCBI Taxonomy" id="226230"/>
    <lineage>
        <taxon>Eukaryota</taxon>
        <taxon>Fungi</taxon>
        <taxon>Dikarya</taxon>
        <taxon>Ascomycota</taxon>
        <taxon>Saccharomycotina</taxon>
        <taxon>Saccharomycetes</taxon>
        <taxon>Saccharomycetales</taxon>
        <taxon>Saccharomycetaceae</taxon>
        <taxon>Saccharomyces</taxon>
    </lineage>
</organism>
<dbReference type="PANTHER" id="PTHR31465">
    <property type="entry name" value="PROTEIN RTA1-RELATED"/>
    <property type="match status" value="1"/>
</dbReference>
<gene>
    <name evidence="1" type="primary">SKDI05G2670</name>
    <name evidence="1" type="ORF">SKDI_05G2670</name>
</gene>
<evidence type="ECO:0000313" key="1">
    <source>
        <dbReference type="EMBL" id="CAI4060661.1"/>
    </source>
</evidence>
<dbReference type="InterPro" id="IPR007568">
    <property type="entry name" value="RTA1"/>
</dbReference>
<dbReference type="EMBL" id="OX365900">
    <property type="protein sequence ID" value="CAI4060661.1"/>
    <property type="molecule type" value="Genomic_DNA"/>
</dbReference>
<evidence type="ECO:0000313" key="2">
    <source>
        <dbReference type="Proteomes" id="UP001162087"/>
    </source>
</evidence>
<dbReference type="Pfam" id="PF04479">
    <property type="entry name" value="RTA1"/>
    <property type="match status" value="1"/>
</dbReference>
<sequence>MSTDSDFVLYHYTPSKGAAIVFVVLFILMIVVYAVQTFNAARKASKIARYNSFEPSDDKIDDKTDDKTDDKSVIFENNDSKKKFKVLSTVCAFIPFFIGFIMEFIGYIGRVLSSSDPTKIAPYIIQSLLLLVAPALIAATIYMVFGRLLNAMRCESLMLISARFGTTFFVVGDVFSFFLQAAGGGLMSKKGSTKTGSNLITAGLIVQIVFFGFFIINEIRFSISVKKKCSFYSGISRKWFIVNATLLLSSVLILVRSIVRVVEFIQGFDGFIISHEYFIYVFDAVPMLLVIIAFSVGSFFGNVFDVIAECQYSTFSDSA</sequence>
<dbReference type="OrthoDB" id="3358017at2759"/>
<dbReference type="Proteomes" id="UP001162087">
    <property type="component" value="Chromosome 5"/>
</dbReference>
<proteinExistence type="predicted"/>
<dbReference type="PANTHER" id="PTHR31465:SF1">
    <property type="entry name" value="PROTEIN RTA1-RELATED"/>
    <property type="match status" value="1"/>
</dbReference>